<keyword evidence="4" id="KW-1185">Reference proteome</keyword>
<proteinExistence type="inferred from homology"/>
<keyword evidence="2" id="KW-0560">Oxidoreductase</keyword>
<evidence type="ECO:0000256" key="2">
    <source>
        <dbReference type="ARBA" id="ARBA00023002"/>
    </source>
</evidence>
<dbReference type="Proteomes" id="UP000831786">
    <property type="component" value="Chromosome"/>
</dbReference>
<name>A0ABY4FKK3_9MICO</name>
<dbReference type="PANTHER" id="PTHR24320">
    <property type="entry name" value="RETINOL DEHYDROGENASE"/>
    <property type="match status" value="1"/>
</dbReference>
<gene>
    <name evidence="3" type="ORF">MUN78_11920</name>
</gene>
<evidence type="ECO:0000313" key="3">
    <source>
        <dbReference type="EMBL" id="UOQ56381.1"/>
    </source>
</evidence>
<dbReference type="Gene3D" id="3.40.50.720">
    <property type="entry name" value="NAD(P)-binding Rossmann-like Domain"/>
    <property type="match status" value="1"/>
</dbReference>
<organism evidence="3 4">
    <name type="scientific">Leucobacter allii</name>
    <dbReference type="NCBI Taxonomy" id="2932247"/>
    <lineage>
        <taxon>Bacteria</taxon>
        <taxon>Bacillati</taxon>
        <taxon>Actinomycetota</taxon>
        <taxon>Actinomycetes</taxon>
        <taxon>Micrococcales</taxon>
        <taxon>Microbacteriaceae</taxon>
        <taxon>Leucobacter</taxon>
    </lineage>
</organism>
<dbReference type="RefSeq" id="WP_244726676.1">
    <property type="nucleotide sequence ID" value="NZ_CP095045.1"/>
</dbReference>
<dbReference type="SUPFAM" id="SSF51735">
    <property type="entry name" value="NAD(P)-binding Rossmann-fold domains"/>
    <property type="match status" value="1"/>
</dbReference>
<dbReference type="Pfam" id="PF00106">
    <property type="entry name" value="adh_short"/>
    <property type="match status" value="1"/>
</dbReference>
<accession>A0ABY4FKK3</accession>
<sequence>MNDHAVSAYRTIVMTGATNGIGAAAIERLARQPGTRVIVGARGTGRTLPAGVEVLALDLASLDSVRAFADAVVAELDDAPIDALILNAGTQASDQKGRTSDGFETTFGVNHLAHYLLARLLAPRVADNGRLILTTSDTHDPAVTPLGPKSLDPAALAHPTGGGFGSGMRAYAASKLCNLLTARSFADAPELAKRNITVIAFNPGFTVGTNLGGRSPRTQRIFAALVVPIFSIVGRFKPEFSAGKPERAGEVLAGLATGTVTPPPGKVYASIVRGELTYPSPSALALDDAQRDGLWEKSAEMVGV</sequence>
<dbReference type="InterPro" id="IPR002347">
    <property type="entry name" value="SDR_fam"/>
</dbReference>
<evidence type="ECO:0000313" key="4">
    <source>
        <dbReference type="Proteomes" id="UP000831786"/>
    </source>
</evidence>
<dbReference type="PANTHER" id="PTHR24320:SF152">
    <property type="entry name" value="SHORT-CHAIN DEHYDROGENASE_REDUCTASE FAMILY PROTEIN"/>
    <property type="match status" value="1"/>
</dbReference>
<dbReference type="PRINTS" id="PR00081">
    <property type="entry name" value="GDHRDH"/>
</dbReference>
<evidence type="ECO:0000256" key="1">
    <source>
        <dbReference type="ARBA" id="ARBA00006484"/>
    </source>
</evidence>
<reference evidence="3 4" key="1">
    <citation type="submission" date="2022-04" db="EMBL/GenBank/DDBJ databases">
        <title>Leucobacter sp. isolated from rhizosphere of garlic.</title>
        <authorList>
            <person name="Won M."/>
            <person name="Lee C.-M."/>
            <person name="Woen H.-Y."/>
            <person name="Kwon S.-W."/>
        </authorList>
    </citation>
    <scope>NUCLEOTIDE SEQUENCE [LARGE SCALE GENOMIC DNA]</scope>
    <source>
        <strain evidence="3 4">H21R-40</strain>
    </source>
</reference>
<protein>
    <submittedName>
        <fullName evidence="3">SDR family NAD(P)-dependent oxidoreductase</fullName>
    </submittedName>
</protein>
<dbReference type="EMBL" id="CP095045">
    <property type="protein sequence ID" value="UOQ56381.1"/>
    <property type="molecule type" value="Genomic_DNA"/>
</dbReference>
<comment type="similarity">
    <text evidence="1">Belongs to the short-chain dehydrogenases/reductases (SDR) family.</text>
</comment>
<dbReference type="InterPro" id="IPR036291">
    <property type="entry name" value="NAD(P)-bd_dom_sf"/>
</dbReference>